<accession>A0A6J4V4X1</accession>
<gene>
    <name evidence="1" type="ORF">AVDCRST_MAG19-2600</name>
</gene>
<proteinExistence type="predicted"/>
<sequence>MDPSSLPLVSGPLPVPRTRLVGRRAEVAVGRALLLEEAVPLLTLIRPLAST</sequence>
<organism evidence="1">
    <name type="scientific">uncultured Thermomicrobiales bacterium</name>
    <dbReference type="NCBI Taxonomy" id="1645740"/>
    <lineage>
        <taxon>Bacteria</taxon>
        <taxon>Pseudomonadati</taxon>
        <taxon>Thermomicrobiota</taxon>
        <taxon>Thermomicrobia</taxon>
        <taxon>Thermomicrobiales</taxon>
        <taxon>environmental samples</taxon>
    </lineage>
</organism>
<evidence type="ECO:0000313" key="1">
    <source>
        <dbReference type="EMBL" id="CAA9569178.1"/>
    </source>
</evidence>
<dbReference type="AlphaFoldDB" id="A0A6J4V4X1"/>
<dbReference type="EMBL" id="CADCWL010000128">
    <property type="protein sequence ID" value="CAA9569178.1"/>
    <property type="molecule type" value="Genomic_DNA"/>
</dbReference>
<protein>
    <submittedName>
        <fullName evidence="1">Uncharacterized protein</fullName>
    </submittedName>
</protein>
<reference evidence="1" key="1">
    <citation type="submission" date="2020-02" db="EMBL/GenBank/DDBJ databases">
        <authorList>
            <person name="Meier V. D."/>
        </authorList>
    </citation>
    <scope>NUCLEOTIDE SEQUENCE</scope>
    <source>
        <strain evidence="1">AVDCRST_MAG19</strain>
    </source>
</reference>
<name>A0A6J4V4X1_9BACT</name>